<feature type="compositionally biased region" description="Polar residues" evidence="1">
    <location>
        <begin position="235"/>
        <end position="255"/>
    </location>
</feature>
<sequence>MNTDDAKIPNDDGNWRSIEIYLFSNGQQYSPPRKYHLDAEELDWWEITLNQLARSHYGIQHPQIYLYTIDGHLVQVHLSSKMARLTLPSNHQKNSKKDILHSNNIPLLKRSWEKRQARKKAGEDYTCNIKDIDKSESIELLMPATKQTDQSSLNEEFVTTVYPKPETRICNTNDNEGFLNKSETESQSAPNKVYENEQYDIKPSKQHPGTDIKKGDENSNDSSNQKLDSSRQRNSEGVQDTNYYGEPNNNDQWTNKIAAKSNAGEKERKRSFNERFEMEAERVLGSIGSGFQKRKYEKPLEDYDSGERTTGSICTQGTTRSLTHKPRLSDGSRTGQQITRSGEYGSKDLGNVTKLNKVEPISGENDKTEAKMDMLKARRNKQENIPDDQKVLTVEQINTRTEDLKDVEDDRENGRKEKKYQKQTIAKPRK</sequence>
<protein>
    <submittedName>
        <fullName evidence="2">Uncharacterized protein</fullName>
    </submittedName>
</protein>
<feature type="compositionally biased region" description="Basic and acidic residues" evidence="1">
    <location>
        <begin position="364"/>
        <end position="390"/>
    </location>
</feature>
<accession>A0A835L3U0</accession>
<dbReference type="Proteomes" id="UP000648187">
    <property type="component" value="Unassembled WGS sequence"/>
</dbReference>
<feature type="compositionally biased region" description="Basic residues" evidence="1">
    <location>
        <begin position="416"/>
        <end position="430"/>
    </location>
</feature>
<dbReference type="InterPro" id="IPR036572">
    <property type="entry name" value="Doublecortin_dom_sf"/>
</dbReference>
<evidence type="ECO:0000256" key="1">
    <source>
        <dbReference type="SAM" id="MobiDB-lite"/>
    </source>
</evidence>
<feature type="region of interest" description="Disordered" evidence="1">
    <location>
        <begin position="298"/>
        <end position="430"/>
    </location>
</feature>
<feature type="compositionally biased region" description="Polar residues" evidence="1">
    <location>
        <begin position="331"/>
        <end position="340"/>
    </location>
</feature>
<gene>
    <name evidence="2" type="ORF">HW555_012223</name>
</gene>
<feature type="compositionally biased region" description="Basic and acidic residues" evidence="1">
    <location>
        <begin position="199"/>
        <end position="217"/>
    </location>
</feature>
<feature type="region of interest" description="Disordered" evidence="1">
    <location>
        <begin position="166"/>
        <end position="273"/>
    </location>
</feature>
<feature type="compositionally biased region" description="Basic and acidic residues" evidence="1">
    <location>
        <begin position="298"/>
        <end position="307"/>
    </location>
</feature>
<dbReference type="Gene3D" id="3.10.20.230">
    <property type="entry name" value="Doublecortin domain"/>
    <property type="match status" value="1"/>
</dbReference>
<keyword evidence="3" id="KW-1185">Reference proteome</keyword>
<feature type="compositionally biased region" description="Polar residues" evidence="1">
    <location>
        <begin position="308"/>
        <end position="321"/>
    </location>
</feature>
<dbReference type="GO" id="GO:0035556">
    <property type="term" value="P:intracellular signal transduction"/>
    <property type="evidence" value="ECO:0007669"/>
    <property type="project" value="InterPro"/>
</dbReference>
<dbReference type="AlphaFoldDB" id="A0A835L3U0"/>
<comment type="caution">
    <text evidence="2">The sequence shown here is derived from an EMBL/GenBank/DDBJ whole genome shotgun (WGS) entry which is preliminary data.</text>
</comment>
<feature type="compositionally biased region" description="Basic and acidic residues" evidence="1">
    <location>
        <begin position="263"/>
        <end position="273"/>
    </location>
</feature>
<dbReference type="EMBL" id="JACKWZ010000422">
    <property type="protein sequence ID" value="KAF9407929.1"/>
    <property type="molecule type" value="Genomic_DNA"/>
</dbReference>
<evidence type="ECO:0000313" key="2">
    <source>
        <dbReference type="EMBL" id="KAF9407929.1"/>
    </source>
</evidence>
<evidence type="ECO:0000313" key="3">
    <source>
        <dbReference type="Proteomes" id="UP000648187"/>
    </source>
</evidence>
<reference evidence="2" key="1">
    <citation type="submission" date="2020-08" db="EMBL/GenBank/DDBJ databases">
        <title>Spodoptera exigua strain:BAW_Kor-Di-RS1 Genome sequencing and assembly.</title>
        <authorList>
            <person name="Kim J."/>
            <person name="Nam H.Y."/>
            <person name="Kwon M."/>
            <person name="Choi J.H."/>
            <person name="Cho S.R."/>
            <person name="Kim G.-H."/>
        </authorList>
    </citation>
    <scope>NUCLEOTIDE SEQUENCE</scope>
    <source>
        <strain evidence="2">BAW_Kor-Di-RS1</strain>
        <tissue evidence="2">Whole-body</tissue>
    </source>
</reference>
<proteinExistence type="predicted"/>
<organism evidence="2 3">
    <name type="scientific">Spodoptera exigua</name>
    <name type="common">Beet armyworm</name>
    <name type="synonym">Noctua fulgens</name>
    <dbReference type="NCBI Taxonomy" id="7107"/>
    <lineage>
        <taxon>Eukaryota</taxon>
        <taxon>Metazoa</taxon>
        <taxon>Ecdysozoa</taxon>
        <taxon>Arthropoda</taxon>
        <taxon>Hexapoda</taxon>
        <taxon>Insecta</taxon>
        <taxon>Pterygota</taxon>
        <taxon>Neoptera</taxon>
        <taxon>Endopterygota</taxon>
        <taxon>Lepidoptera</taxon>
        <taxon>Glossata</taxon>
        <taxon>Ditrysia</taxon>
        <taxon>Noctuoidea</taxon>
        <taxon>Noctuidae</taxon>
        <taxon>Amphipyrinae</taxon>
        <taxon>Spodoptera</taxon>
    </lineage>
</organism>
<name>A0A835L3U0_SPOEX</name>